<keyword evidence="2 5" id="KW-0238">DNA-binding</keyword>
<protein>
    <submittedName>
        <fullName evidence="5">DNA-binding LacI/PurR family transcriptional regulator</fullName>
    </submittedName>
</protein>
<proteinExistence type="predicted"/>
<dbReference type="InterPro" id="IPR036388">
    <property type="entry name" value="WH-like_DNA-bd_sf"/>
</dbReference>
<organism evidence="5 6">
    <name type="scientific">Victivallis vadensis</name>
    <dbReference type="NCBI Taxonomy" id="172901"/>
    <lineage>
        <taxon>Bacteria</taxon>
        <taxon>Pseudomonadati</taxon>
        <taxon>Lentisphaerota</taxon>
        <taxon>Lentisphaeria</taxon>
        <taxon>Victivallales</taxon>
        <taxon>Victivallaceae</taxon>
        <taxon>Victivallis</taxon>
    </lineage>
</organism>
<dbReference type="EMBL" id="QEKH01000007">
    <property type="protein sequence ID" value="PVY44321.1"/>
    <property type="molecule type" value="Genomic_DNA"/>
</dbReference>
<comment type="caution">
    <text evidence="5">The sequence shown here is derived from an EMBL/GenBank/DDBJ whole genome shotgun (WGS) entry which is preliminary data.</text>
</comment>
<evidence type="ECO:0000256" key="3">
    <source>
        <dbReference type="ARBA" id="ARBA00023163"/>
    </source>
</evidence>
<dbReference type="SUPFAM" id="SSF46785">
    <property type="entry name" value="Winged helix' DNA-binding domain"/>
    <property type="match status" value="1"/>
</dbReference>
<dbReference type="Proteomes" id="UP000245959">
    <property type="component" value="Unassembled WGS sequence"/>
</dbReference>
<name>A0A2U1B6S6_9BACT</name>
<keyword evidence="6" id="KW-1185">Reference proteome</keyword>
<dbReference type="RefSeq" id="WP_116883324.1">
    <property type="nucleotide sequence ID" value="NZ_CABMMC010000112.1"/>
</dbReference>
<gene>
    <name evidence="5" type="ORF">C8D82_10776</name>
</gene>
<dbReference type="PANTHER" id="PTHR30146">
    <property type="entry name" value="LACI-RELATED TRANSCRIPTIONAL REPRESSOR"/>
    <property type="match status" value="1"/>
</dbReference>
<reference evidence="5 6" key="1">
    <citation type="submission" date="2018-04" db="EMBL/GenBank/DDBJ databases">
        <title>Genomic Encyclopedia of Type Strains, Phase IV (KMG-IV): sequencing the most valuable type-strain genomes for metagenomic binning, comparative biology and taxonomic classification.</title>
        <authorList>
            <person name="Goeker M."/>
        </authorList>
    </citation>
    <scope>NUCLEOTIDE SEQUENCE [LARGE SCALE GENOMIC DNA]</scope>
    <source>
        <strain evidence="5 6">DSM 14823</strain>
    </source>
</reference>
<dbReference type="GO" id="GO:0000976">
    <property type="term" value="F:transcription cis-regulatory region binding"/>
    <property type="evidence" value="ECO:0007669"/>
    <property type="project" value="TreeGrafter"/>
</dbReference>
<sequence length="355" mass="39908">MTKSDRLYGELKNRIIGCEPGSAFYSFRTIMNDYSVSQATVTAATRRLIDEGLLKPNTGKEMEITDEVLKYRQDAPPVVCLAMPHWQSDWYTFIEHHFFDLASELGYQLEVLRYDWRVGAPESLPQTKIDALVLVADSQKLTAENIRRMNQYRLPYVIFARDLAGIAVNCVGLDNEYAGAKAAHHLIELGHRSLAVAVSQPKSESIFSRIKGFRQFCELHGVGCEVIDCDIRSGDFSPEKVYRVLRERFAAGRPDFTGLFTLCEDSASGVYRACFETGLRIPQELSVVAIGQSWRLDYFTPALTALGTDISEMVRQTIRILKSNLAAASQLDYERKLVKPQLTVRNSTAAFAAIK</sequence>
<dbReference type="InterPro" id="IPR036390">
    <property type="entry name" value="WH_DNA-bd_sf"/>
</dbReference>
<dbReference type="GeneID" id="78294632"/>
<dbReference type="OrthoDB" id="9798934at2"/>
<dbReference type="InterPro" id="IPR028082">
    <property type="entry name" value="Peripla_BP_I"/>
</dbReference>
<dbReference type="AlphaFoldDB" id="A0A2U1B6S6"/>
<keyword evidence="1" id="KW-0805">Transcription regulation</keyword>
<dbReference type="GO" id="GO:0003700">
    <property type="term" value="F:DNA-binding transcription factor activity"/>
    <property type="evidence" value="ECO:0007669"/>
    <property type="project" value="TreeGrafter"/>
</dbReference>
<dbReference type="Gene3D" id="3.40.50.2300">
    <property type="match status" value="2"/>
</dbReference>
<keyword evidence="3" id="KW-0804">Transcription</keyword>
<dbReference type="SUPFAM" id="SSF53822">
    <property type="entry name" value="Periplasmic binding protein-like I"/>
    <property type="match status" value="1"/>
</dbReference>
<dbReference type="Pfam" id="PF13377">
    <property type="entry name" value="Peripla_BP_3"/>
    <property type="match status" value="1"/>
</dbReference>
<dbReference type="PANTHER" id="PTHR30146:SF109">
    <property type="entry name" value="HTH-TYPE TRANSCRIPTIONAL REGULATOR GALS"/>
    <property type="match status" value="1"/>
</dbReference>
<evidence type="ECO:0000256" key="2">
    <source>
        <dbReference type="ARBA" id="ARBA00023125"/>
    </source>
</evidence>
<evidence type="ECO:0000259" key="4">
    <source>
        <dbReference type="Pfam" id="PF13377"/>
    </source>
</evidence>
<evidence type="ECO:0000256" key="1">
    <source>
        <dbReference type="ARBA" id="ARBA00023015"/>
    </source>
</evidence>
<feature type="domain" description="Transcriptional regulator LacI/GalR-like sensor" evidence="4">
    <location>
        <begin position="183"/>
        <end position="348"/>
    </location>
</feature>
<dbReference type="Gene3D" id="1.10.10.10">
    <property type="entry name" value="Winged helix-like DNA-binding domain superfamily/Winged helix DNA-binding domain"/>
    <property type="match status" value="1"/>
</dbReference>
<dbReference type="InterPro" id="IPR046335">
    <property type="entry name" value="LacI/GalR-like_sensor"/>
</dbReference>
<evidence type="ECO:0000313" key="5">
    <source>
        <dbReference type="EMBL" id="PVY44321.1"/>
    </source>
</evidence>
<accession>A0A2U1B6S6</accession>
<dbReference type="CDD" id="cd06267">
    <property type="entry name" value="PBP1_LacI_sugar_binding-like"/>
    <property type="match status" value="1"/>
</dbReference>
<evidence type="ECO:0000313" key="6">
    <source>
        <dbReference type="Proteomes" id="UP000245959"/>
    </source>
</evidence>